<evidence type="ECO:0000313" key="1">
    <source>
        <dbReference type="EMBL" id="ANF87120.1"/>
    </source>
</evidence>
<gene>
    <name evidence="1" type="ORF">A7J50_3747</name>
</gene>
<dbReference type="PATRIC" id="fig|219572.3.peg.3856"/>
<dbReference type="Proteomes" id="UP000077829">
    <property type="component" value="Chromosome"/>
</dbReference>
<sequence>MAPVTRRRTKAYFEWAAAHLPYSSKEETLPNGVFVEACGRQLTGGQVQLFIGIYTADGELVLEDYTENVQEMTVAEAIDWGFDRGRSVGNSQKF</sequence>
<dbReference type="EMBL" id="CP015600">
    <property type="protein sequence ID" value="ANF87120.1"/>
    <property type="molecule type" value="Genomic_DNA"/>
</dbReference>
<reference evidence="1 2" key="1">
    <citation type="submission" date="2016-05" db="EMBL/GenBank/DDBJ databases">
        <title>Complete genome sequence of Pseudomonas antarctica PAMC 27494.</title>
        <authorList>
            <person name="Lee J."/>
        </authorList>
    </citation>
    <scope>NUCLEOTIDE SEQUENCE [LARGE SCALE GENOMIC DNA]</scope>
    <source>
        <strain evidence="1 2">PAMC 27494</strain>
    </source>
</reference>
<dbReference type="RefSeq" id="WP_064453147.1">
    <property type="nucleotide sequence ID" value="NZ_CP015600.1"/>
</dbReference>
<organism evidence="1 2">
    <name type="scientific">Pseudomonas antarctica</name>
    <dbReference type="NCBI Taxonomy" id="219572"/>
    <lineage>
        <taxon>Bacteria</taxon>
        <taxon>Pseudomonadati</taxon>
        <taxon>Pseudomonadota</taxon>
        <taxon>Gammaproteobacteria</taxon>
        <taxon>Pseudomonadales</taxon>
        <taxon>Pseudomonadaceae</taxon>
        <taxon>Pseudomonas</taxon>
    </lineage>
</organism>
<proteinExistence type="predicted"/>
<accession>A0A172Z3R6</accession>
<evidence type="ECO:0000313" key="2">
    <source>
        <dbReference type="Proteomes" id="UP000077829"/>
    </source>
</evidence>
<dbReference type="KEGG" id="panr:A7J50_3747"/>
<protein>
    <submittedName>
        <fullName evidence="1">Uncharacterized protein</fullName>
    </submittedName>
</protein>
<name>A0A172Z3R6_9PSED</name>
<dbReference type="AlphaFoldDB" id="A0A172Z3R6"/>